<accession>A0A6C0LKM8</accession>
<proteinExistence type="predicted"/>
<protein>
    <submittedName>
        <fullName evidence="1">Uncharacterized protein</fullName>
    </submittedName>
</protein>
<dbReference type="EMBL" id="MN740509">
    <property type="protein sequence ID" value="QHU30458.1"/>
    <property type="molecule type" value="Genomic_DNA"/>
</dbReference>
<dbReference type="AlphaFoldDB" id="A0A6C0LKM8"/>
<name>A0A6C0LKM8_9ZZZZ</name>
<sequence length="64" mass="7609">MTIFHFLIYVLYYSVDNKVRPKLPRQTREKSRFSSINRLKRSHNVIIEENSSPGPVKKVHIIIN</sequence>
<evidence type="ECO:0000313" key="1">
    <source>
        <dbReference type="EMBL" id="QHU30458.1"/>
    </source>
</evidence>
<reference evidence="1" key="1">
    <citation type="journal article" date="2020" name="Nature">
        <title>Giant virus diversity and host interactions through global metagenomics.</title>
        <authorList>
            <person name="Schulz F."/>
            <person name="Roux S."/>
            <person name="Paez-Espino D."/>
            <person name="Jungbluth S."/>
            <person name="Walsh D.A."/>
            <person name="Denef V.J."/>
            <person name="McMahon K.D."/>
            <person name="Konstantinidis K.T."/>
            <person name="Eloe-Fadrosh E.A."/>
            <person name="Kyrpides N.C."/>
            <person name="Woyke T."/>
        </authorList>
    </citation>
    <scope>NUCLEOTIDE SEQUENCE</scope>
    <source>
        <strain evidence="1">GVMAG-M-3300027833-19</strain>
    </source>
</reference>
<organism evidence="1">
    <name type="scientific">viral metagenome</name>
    <dbReference type="NCBI Taxonomy" id="1070528"/>
    <lineage>
        <taxon>unclassified sequences</taxon>
        <taxon>metagenomes</taxon>
        <taxon>organismal metagenomes</taxon>
    </lineage>
</organism>